<feature type="compositionally biased region" description="Polar residues" evidence="23">
    <location>
        <begin position="859"/>
        <end position="872"/>
    </location>
</feature>
<dbReference type="PRINTS" id="PR00344">
    <property type="entry name" value="BCTRLSENSOR"/>
</dbReference>
<dbReference type="SMART" id="SM00387">
    <property type="entry name" value="HATPase_c"/>
    <property type="match status" value="1"/>
</dbReference>
<feature type="domain" description="Histidine kinase" evidence="25">
    <location>
        <begin position="125"/>
        <end position="340"/>
    </location>
</feature>
<feature type="transmembrane region" description="Helical" evidence="24">
    <location>
        <begin position="665"/>
        <end position="684"/>
    </location>
</feature>
<keyword evidence="20" id="KW-0464">Manganese</keyword>
<evidence type="ECO:0000256" key="24">
    <source>
        <dbReference type="SAM" id="Phobius"/>
    </source>
</evidence>
<sequence>MSGTNRQPLLDGVRSVKIKLGVLVAASVVVAALVGALGERAGVPLWLGLPVTVGLALAVTQLLASGMTSPLREMTVASRRMARGDYSVRVTASSSDEIGELGRAFNRMAEDLAGVDRQRRELVANVSHEIRTPLAALCAVLENLADGVAEPDPETLGTALEQAERLSALATDLLDLARVDAGKAALSTEPVPLRDLLERAVAEAGFSSRDVTYAVQVEPRDLTASADPARLRQLVANLLDNASRHSPSAGQVRLTAAATPDGWALEVTDQGPGIPAADRERVFERFGTLGDNLSETGGGGGTGLGLAIARWVTDLHGGSIAFVDPETSGARVRATFPREPHRPGTARAPAPLALPPTDQEAIVPSPSKPSYPPAPPAHPGAPGTRPEPFLDDLFGRFWPERSMPANVPAVLACLAVGLLAAAILPFRDLGLGTAIVLVASGGVILGFSRNRRSPFTLTCAALCLLLASTAALRDAEWIVILCLLAGGALCMAGLANGRTLPGFIISGIAWPLAGLRGLPWLGRSLRALTGGGASAAAIRTALISLLGVSVFALLFASADALFAEWVDALVPDLTIDTFVLRAFITVAVGGVVLAATYLGLNPPQVEAATGRVRPVASRYEWLVPVLLVDAVFVAFLIVQATVIFGGHGYLEQTTGLTYAEYVHQGFGQLTVATILTLLVVWAAARKAPVATSADRTWLRGSLGLLCVLTLVVVASALYRMHVYQEAYGFTQLRLLVDVFEGWLGLVVIAVMVAGTTLRGAWLPRAALLSGAGLLLGLAVLNPDAWVAQQNIDRYAETGKVDWLYLQDLSDDAVPVLATLDDDVVECALDGRSISDDDWLEWNLGRARAQSELSGEPASLSPTCISTDTTRRP</sequence>
<dbReference type="PANTHER" id="PTHR44936:SF9">
    <property type="entry name" value="SENSOR PROTEIN CREC"/>
    <property type="match status" value="1"/>
</dbReference>
<keyword evidence="13" id="KW-0067">ATP-binding</keyword>
<keyword evidence="16 24" id="KW-1133">Transmembrane helix</keyword>
<feature type="compositionally biased region" description="Pro residues" evidence="23">
    <location>
        <begin position="366"/>
        <end position="379"/>
    </location>
</feature>
<feature type="transmembrane region" description="Helical" evidence="24">
    <location>
        <begin position="454"/>
        <end position="471"/>
    </location>
</feature>
<evidence type="ECO:0000256" key="21">
    <source>
        <dbReference type="ARBA" id="ARBA00040454"/>
    </source>
</evidence>
<evidence type="ECO:0000256" key="15">
    <source>
        <dbReference type="ARBA" id="ARBA00022912"/>
    </source>
</evidence>
<dbReference type="GO" id="GO:0005524">
    <property type="term" value="F:ATP binding"/>
    <property type="evidence" value="ECO:0007669"/>
    <property type="project" value="UniProtKB-KW"/>
</dbReference>
<proteinExistence type="predicted"/>
<dbReference type="CDD" id="cd00082">
    <property type="entry name" value="HisKA"/>
    <property type="match status" value="1"/>
</dbReference>
<comment type="subcellular location">
    <subcellularLocation>
        <location evidence="4">Cell membrane</location>
        <topology evidence="4">Multi-pass membrane protein</topology>
    </subcellularLocation>
</comment>
<dbReference type="InterPro" id="IPR004358">
    <property type="entry name" value="Sig_transdc_His_kin-like_C"/>
</dbReference>
<evidence type="ECO:0000256" key="9">
    <source>
        <dbReference type="ARBA" id="ARBA00022692"/>
    </source>
</evidence>
<dbReference type="Pfam" id="PF13687">
    <property type="entry name" value="DUF4153"/>
    <property type="match status" value="1"/>
</dbReference>
<evidence type="ECO:0000256" key="13">
    <source>
        <dbReference type="ARBA" id="ARBA00022840"/>
    </source>
</evidence>
<keyword evidence="28" id="KW-1185">Reference proteome</keyword>
<dbReference type="InterPro" id="IPR050980">
    <property type="entry name" value="2C_sensor_his_kinase"/>
</dbReference>
<dbReference type="GO" id="GO:0004721">
    <property type="term" value="F:phosphoprotein phosphatase activity"/>
    <property type="evidence" value="ECO:0007669"/>
    <property type="project" value="UniProtKB-KW"/>
</dbReference>
<feature type="transmembrane region" description="Helical" evidence="24">
    <location>
        <begin position="738"/>
        <end position="754"/>
    </location>
</feature>
<evidence type="ECO:0000259" key="25">
    <source>
        <dbReference type="PROSITE" id="PS50109"/>
    </source>
</evidence>
<dbReference type="PANTHER" id="PTHR44936">
    <property type="entry name" value="SENSOR PROTEIN CREC"/>
    <property type="match status" value="1"/>
</dbReference>
<feature type="region of interest" description="Disordered" evidence="23">
    <location>
        <begin position="852"/>
        <end position="872"/>
    </location>
</feature>
<evidence type="ECO:0000313" key="27">
    <source>
        <dbReference type="EMBL" id="NYG58503.1"/>
    </source>
</evidence>
<keyword evidence="10" id="KW-0547">Nucleotide-binding</keyword>
<evidence type="ECO:0000256" key="8">
    <source>
        <dbReference type="ARBA" id="ARBA00022679"/>
    </source>
</evidence>
<accession>A0A7Y9S1P9</accession>
<keyword evidence="11 27" id="KW-0418">Kinase</keyword>
<dbReference type="InterPro" id="IPR003594">
    <property type="entry name" value="HATPase_dom"/>
</dbReference>
<keyword evidence="14" id="KW-0460">Magnesium</keyword>
<feature type="compositionally biased region" description="Low complexity" evidence="23">
    <location>
        <begin position="343"/>
        <end position="357"/>
    </location>
</feature>
<keyword evidence="7" id="KW-0597">Phosphoprotein</keyword>
<evidence type="ECO:0000256" key="5">
    <source>
        <dbReference type="ARBA" id="ARBA00012438"/>
    </source>
</evidence>
<feature type="transmembrane region" description="Helical" evidence="24">
    <location>
        <begin position="477"/>
        <end position="495"/>
    </location>
</feature>
<dbReference type="Pfam" id="PF02518">
    <property type="entry name" value="HATPase_c"/>
    <property type="match status" value="1"/>
</dbReference>
<dbReference type="SUPFAM" id="SSF158472">
    <property type="entry name" value="HAMP domain-like"/>
    <property type="match status" value="1"/>
</dbReference>
<evidence type="ECO:0000256" key="7">
    <source>
        <dbReference type="ARBA" id="ARBA00022553"/>
    </source>
</evidence>
<dbReference type="InterPro" id="IPR025291">
    <property type="entry name" value="DUF4153"/>
</dbReference>
<dbReference type="EC" id="2.7.13.3" evidence="5"/>
<feature type="transmembrane region" description="Helical" evidence="24">
    <location>
        <begin position="405"/>
        <end position="423"/>
    </location>
</feature>
<evidence type="ECO:0000256" key="14">
    <source>
        <dbReference type="ARBA" id="ARBA00022842"/>
    </source>
</evidence>
<dbReference type="InterPro" id="IPR036097">
    <property type="entry name" value="HisK_dim/P_sf"/>
</dbReference>
<feature type="region of interest" description="Disordered" evidence="23">
    <location>
        <begin position="334"/>
        <end position="385"/>
    </location>
</feature>
<evidence type="ECO:0000256" key="6">
    <source>
        <dbReference type="ARBA" id="ARBA00022475"/>
    </source>
</evidence>
<organism evidence="27 28">
    <name type="scientific">Nocardioides daedukensis</name>
    <dbReference type="NCBI Taxonomy" id="634462"/>
    <lineage>
        <taxon>Bacteria</taxon>
        <taxon>Bacillati</taxon>
        <taxon>Actinomycetota</taxon>
        <taxon>Actinomycetes</taxon>
        <taxon>Propionibacteriales</taxon>
        <taxon>Nocardioidaceae</taxon>
        <taxon>Nocardioides</taxon>
    </lineage>
</organism>
<dbReference type="Gene3D" id="3.30.565.10">
    <property type="entry name" value="Histidine kinase-like ATPase, C-terminal domain"/>
    <property type="match status" value="1"/>
</dbReference>
<evidence type="ECO:0000256" key="22">
    <source>
        <dbReference type="ARBA" id="ARBA00041776"/>
    </source>
</evidence>
<feature type="transmembrane region" description="Helical" evidence="24">
    <location>
        <begin position="429"/>
        <end position="447"/>
    </location>
</feature>
<evidence type="ECO:0000259" key="26">
    <source>
        <dbReference type="PROSITE" id="PS50885"/>
    </source>
</evidence>
<feature type="transmembrane region" description="Helical" evidence="24">
    <location>
        <begin position="43"/>
        <end position="64"/>
    </location>
</feature>
<dbReference type="SUPFAM" id="SSF47384">
    <property type="entry name" value="Homodimeric domain of signal transducing histidine kinase"/>
    <property type="match status" value="1"/>
</dbReference>
<feature type="transmembrane region" description="Helical" evidence="24">
    <location>
        <begin position="696"/>
        <end position="718"/>
    </location>
</feature>
<dbReference type="CDD" id="cd06225">
    <property type="entry name" value="HAMP"/>
    <property type="match status" value="1"/>
</dbReference>
<dbReference type="InterPro" id="IPR005467">
    <property type="entry name" value="His_kinase_dom"/>
</dbReference>
<keyword evidence="9 24" id="KW-0812">Transmembrane</keyword>
<feature type="domain" description="HAMP" evidence="26">
    <location>
        <begin position="65"/>
        <end position="117"/>
    </location>
</feature>
<gene>
    <name evidence="27" type="ORF">BJ980_001426</name>
</gene>
<feature type="transmembrane region" description="Helical" evidence="24">
    <location>
        <begin position="536"/>
        <end position="558"/>
    </location>
</feature>
<comment type="cofactor">
    <cofactor evidence="3">
        <name>Mg(2+)</name>
        <dbReference type="ChEBI" id="CHEBI:18420"/>
    </cofactor>
</comment>
<dbReference type="Gene3D" id="1.10.287.130">
    <property type="match status" value="1"/>
</dbReference>
<evidence type="ECO:0000313" key="28">
    <source>
        <dbReference type="Proteomes" id="UP000540656"/>
    </source>
</evidence>
<dbReference type="InterPro" id="IPR003660">
    <property type="entry name" value="HAMP_dom"/>
</dbReference>
<dbReference type="PROSITE" id="PS50109">
    <property type="entry name" value="HIS_KIN"/>
    <property type="match status" value="1"/>
</dbReference>
<dbReference type="SMART" id="SM00304">
    <property type="entry name" value="HAMP"/>
    <property type="match status" value="1"/>
</dbReference>
<keyword evidence="12" id="KW-0378">Hydrolase</keyword>
<feature type="transmembrane region" description="Helical" evidence="24">
    <location>
        <begin position="621"/>
        <end position="645"/>
    </location>
</feature>
<dbReference type="GO" id="GO:0005886">
    <property type="term" value="C:plasma membrane"/>
    <property type="evidence" value="ECO:0007669"/>
    <property type="project" value="UniProtKB-SubCell"/>
</dbReference>
<dbReference type="SUPFAM" id="SSF55874">
    <property type="entry name" value="ATPase domain of HSP90 chaperone/DNA topoisomerase II/histidine kinase"/>
    <property type="match status" value="1"/>
</dbReference>
<dbReference type="GO" id="GO:0000155">
    <property type="term" value="F:phosphorelay sensor kinase activity"/>
    <property type="evidence" value="ECO:0007669"/>
    <property type="project" value="InterPro"/>
</dbReference>
<evidence type="ECO:0000256" key="10">
    <source>
        <dbReference type="ARBA" id="ARBA00022741"/>
    </source>
</evidence>
<feature type="transmembrane region" description="Helical" evidence="24">
    <location>
        <begin position="761"/>
        <end position="780"/>
    </location>
</feature>
<dbReference type="InterPro" id="IPR036890">
    <property type="entry name" value="HATPase_C_sf"/>
</dbReference>
<dbReference type="Pfam" id="PF00512">
    <property type="entry name" value="HisKA"/>
    <property type="match status" value="1"/>
</dbReference>
<keyword evidence="6" id="KW-1003">Cell membrane</keyword>
<evidence type="ECO:0000256" key="19">
    <source>
        <dbReference type="ARBA" id="ARBA00023026"/>
    </source>
</evidence>
<dbReference type="Pfam" id="PF00672">
    <property type="entry name" value="HAMP"/>
    <property type="match status" value="1"/>
</dbReference>
<evidence type="ECO:0000256" key="20">
    <source>
        <dbReference type="ARBA" id="ARBA00023211"/>
    </source>
</evidence>
<evidence type="ECO:0000256" key="18">
    <source>
        <dbReference type="ARBA" id="ARBA00023016"/>
    </source>
</evidence>
<protein>
    <recommendedName>
        <fullName evidence="21">Signal transduction histidine-protein kinase/phosphatase MprB</fullName>
        <ecNumber evidence="5">2.7.13.3</ecNumber>
    </recommendedName>
    <alternativeName>
        <fullName evidence="22">Mycobacterial persistence regulator B</fullName>
    </alternativeName>
</protein>
<dbReference type="RefSeq" id="WP_179501663.1">
    <property type="nucleotide sequence ID" value="NZ_JACCAA010000001.1"/>
</dbReference>
<comment type="cofactor">
    <cofactor evidence="2">
        <name>Mn(2+)</name>
        <dbReference type="ChEBI" id="CHEBI:29035"/>
    </cofactor>
</comment>
<dbReference type="EMBL" id="JACCAA010000001">
    <property type="protein sequence ID" value="NYG58503.1"/>
    <property type="molecule type" value="Genomic_DNA"/>
</dbReference>
<evidence type="ECO:0000256" key="16">
    <source>
        <dbReference type="ARBA" id="ARBA00022989"/>
    </source>
</evidence>
<feature type="transmembrane region" description="Helical" evidence="24">
    <location>
        <begin position="578"/>
        <end position="600"/>
    </location>
</feature>
<feature type="transmembrane region" description="Helical" evidence="24">
    <location>
        <begin position="20"/>
        <end position="37"/>
    </location>
</feature>
<evidence type="ECO:0000256" key="3">
    <source>
        <dbReference type="ARBA" id="ARBA00001946"/>
    </source>
</evidence>
<keyword evidence="18" id="KW-0346">Stress response</keyword>
<keyword evidence="24" id="KW-0472">Membrane</keyword>
<evidence type="ECO:0000256" key="4">
    <source>
        <dbReference type="ARBA" id="ARBA00004651"/>
    </source>
</evidence>
<keyword evidence="8" id="KW-0808">Transferase</keyword>
<name>A0A7Y9S1P9_9ACTN</name>
<reference evidence="27 28" key="1">
    <citation type="submission" date="2020-07" db="EMBL/GenBank/DDBJ databases">
        <title>Sequencing the genomes of 1000 actinobacteria strains.</title>
        <authorList>
            <person name="Klenk H.-P."/>
        </authorList>
    </citation>
    <scope>NUCLEOTIDE SEQUENCE [LARGE SCALE GENOMIC DNA]</scope>
    <source>
        <strain evidence="27 28">DSM 23819</strain>
    </source>
</reference>
<dbReference type="AlphaFoldDB" id="A0A7Y9S1P9"/>
<dbReference type="SMART" id="SM00388">
    <property type="entry name" value="HisKA"/>
    <property type="match status" value="1"/>
</dbReference>
<evidence type="ECO:0000256" key="23">
    <source>
        <dbReference type="SAM" id="MobiDB-lite"/>
    </source>
</evidence>
<evidence type="ECO:0000256" key="1">
    <source>
        <dbReference type="ARBA" id="ARBA00000085"/>
    </source>
</evidence>
<evidence type="ECO:0000256" key="2">
    <source>
        <dbReference type="ARBA" id="ARBA00001936"/>
    </source>
</evidence>
<dbReference type="Gene3D" id="6.10.340.10">
    <property type="match status" value="1"/>
</dbReference>
<comment type="catalytic activity">
    <reaction evidence="1">
        <text>ATP + protein L-histidine = ADP + protein N-phospho-L-histidine.</text>
        <dbReference type="EC" id="2.7.13.3"/>
    </reaction>
</comment>
<keyword evidence="17" id="KW-0902">Two-component regulatory system</keyword>
<dbReference type="CDD" id="cd00075">
    <property type="entry name" value="HATPase"/>
    <property type="match status" value="1"/>
</dbReference>
<evidence type="ECO:0000256" key="12">
    <source>
        <dbReference type="ARBA" id="ARBA00022801"/>
    </source>
</evidence>
<evidence type="ECO:0000256" key="11">
    <source>
        <dbReference type="ARBA" id="ARBA00022777"/>
    </source>
</evidence>
<keyword evidence="15" id="KW-0904">Protein phosphatase</keyword>
<dbReference type="InterPro" id="IPR003661">
    <property type="entry name" value="HisK_dim/P_dom"/>
</dbReference>
<dbReference type="PROSITE" id="PS50885">
    <property type="entry name" value="HAMP"/>
    <property type="match status" value="1"/>
</dbReference>
<evidence type="ECO:0000256" key="17">
    <source>
        <dbReference type="ARBA" id="ARBA00023012"/>
    </source>
</evidence>
<keyword evidence="19" id="KW-0843">Virulence</keyword>
<dbReference type="Proteomes" id="UP000540656">
    <property type="component" value="Unassembled WGS sequence"/>
</dbReference>
<comment type="caution">
    <text evidence="27">The sequence shown here is derived from an EMBL/GenBank/DDBJ whole genome shotgun (WGS) entry which is preliminary data.</text>
</comment>